<feature type="region of interest" description="Disordered" evidence="1">
    <location>
        <begin position="47"/>
        <end position="132"/>
    </location>
</feature>
<dbReference type="AlphaFoldDB" id="A0A077R2B8"/>
<accession>A0A077R2B8</accession>
<protein>
    <submittedName>
        <fullName evidence="2">Uncharacterized protein</fullName>
    </submittedName>
</protein>
<reference evidence="2" key="1">
    <citation type="journal article" date="2014" name="Genome Biol. Evol.">
        <title>Gene Loss Rather Than Gene Gain Is Associated with a Host Jump from Monocots to Dicots in the Smut Fungus Melanopsichium pennsylvanicum.</title>
        <authorList>
            <person name="Sharma R."/>
            <person name="Mishra B."/>
            <person name="Runge F."/>
            <person name="Thines M."/>
        </authorList>
    </citation>
    <scope>NUCLEOTIDE SEQUENCE</scope>
    <source>
        <strain evidence="2">4</strain>
    </source>
</reference>
<feature type="compositionally biased region" description="Basic and acidic residues" evidence="1">
    <location>
        <begin position="108"/>
        <end position="117"/>
    </location>
</feature>
<organism evidence="2">
    <name type="scientific">Melanopsichium pennsylvanicum 4</name>
    <dbReference type="NCBI Taxonomy" id="1398559"/>
    <lineage>
        <taxon>Eukaryota</taxon>
        <taxon>Fungi</taxon>
        <taxon>Dikarya</taxon>
        <taxon>Basidiomycota</taxon>
        <taxon>Ustilaginomycotina</taxon>
        <taxon>Ustilaginomycetes</taxon>
        <taxon>Ustilaginales</taxon>
        <taxon>Ustilaginaceae</taxon>
        <taxon>Melanopsichium</taxon>
    </lineage>
</organism>
<feature type="region of interest" description="Disordered" evidence="1">
    <location>
        <begin position="1"/>
        <end position="27"/>
    </location>
</feature>
<evidence type="ECO:0000313" key="2">
    <source>
        <dbReference type="EMBL" id="CDI56685.1"/>
    </source>
</evidence>
<name>A0A077R2B8_9BASI</name>
<sequence>MRDTSAHGSGLKPSTSSGRTFFRHGLSSKTEHKKLVKYFKEHPNRWASLKHQVDGSKGVHSVGRTGGKGEGGAGSLASTESSAGGRSANPGGISGSETSDGAGAGADKVGKAKRDNVDQYDVSNDSKSSTSI</sequence>
<feature type="compositionally biased region" description="Gly residues" evidence="1">
    <location>
        <begin position="64"/>
        <end position="74"/>
    </location>
</feature>
<evidence type="ECO:0000256" key="1">
    <source>
        <dbReference type="SAM" id="MobiDB-lite"/>
    </source>
</evidence>
<dbReference type="EMBL" id="HG529697">
    <property type="protein sequence ID" value="CDI56685.1"/>
    <property type="molecule type" value="Genomic_DNA"/>
</dbReference>
<feature type="compositionally biased region" description="Polar residues" evidence="1">
    <location>
        <begin position="121"/>
        <end position="132"/>
    </location>
</feature>
<proteinExistence type="predicted"/>